<dbReference type="EMBL" id="JAUTXU010000037">
    <property type="protein sequence ID" value="KAK3717418.1"/>
    <property type="molecule type" value="Genomic_DNA"/>
</dbReference>
<sequence>MASRNPIASPSNEPTRIRNSYLSKMQPLHDHLRSQASTNILDALAWANNYILRSEATPYIDRQHYLAATDMFATMVWGADAWIERVEHCQSQPLSLTPQEYAVKTDLGGNAALYKGLCLLEDVIDRLKGEDAGLGAILEGCKCVYISGERLLRREELGLLSGNRHD</sequence>
<accession>A0ACC3NI12</accession>
<evidence type="ECO:0000313" key="2">
    <source>
        <dbReference type="Proteomes" id="UP001281147"/>
    </source>
</evidence>
<protein>
    <submittedName>
        <fullName evidence="1">Uncharacterized protein</fullName>
    </submittedName>
</protein>
<proteinExistence type="predicted"/>
<gene>
    <name evidence="1" type="ORF">LTR37_005807</name>
</gene>
<dbReference type="Proteomes" id="UP001281147">
    <property type="component" value="Unassembled WGS sequence"/>
</dbReference>
<comment type="caution">
    <text evidence="1">The sequence shown here is derived from an EMBL/GenBank/DDBJ whole genome shotgun (WGS) entry which is preliminary data.</text>
</comment>
<evidence type="ECO:0000313" key="1">
    <source>
        <dbReference type="EMBL" id="KAK3717418.1"/>
    </source>
</evidence>
<organism evidence="1 2">
    <name type="scientific">Vermiconidia calcicola</name>
    <dbReference type="NCBI Taxonomy" id="1690605"/>
    <lineage>
        <taxon>Eukaryota</taxon>
        <taxon>Fungi</taxon>
        <taxon>Dikarya</taxon>
        <taxon>Ascomycota</taxon>
        <taxon>Pezizomycotina</taxon>
        <taxon>Dothideomycetes</taxon>
        <taxon>Dothideomycetidae</taxon>
        <taxon>Mycosphaerellales</taxon>
        <taxon>Extremaceae</taxon>
        <taxon>Vermiconidia</taxon>
    </lineage>
</organism>
<reference evidence="1" key="1">
    <citation type="submission" date="2023-07" db="EMBL/GenBank/DDBJ databases">
        <title>Black Yeasts Isolated from many extreme environments.</title>
        <authorList>
            <person name="Coleine C."/>
            <person name="Stajich J.E."/>
            <person name="Selbmann L."/>
        </authorList>
    </citation>
    <scope>NUCLEOTIDE SEQUENCE</scope>
    <source>
        <strain evidence="1">CCFEE 5714</strain>
    </source>
</reference>
<name>A0ACC3NI12_9PEZI</name>
<keyword evidence="2" id="KW-1185">Reference proteome</keyword>